<evidence type="ECO:0000313" key="1">
    <source>
        <dbReference type="EMBL" id="MBH8581981.1"/>
    </source>
</evidence>
<dbReference type="Proteomes" id="UP000651738">
    <property type="component" value="Unassembled WGS sequence"/>
</dbReference>
<proteinExistence type="predicted"/>
<comment type="caution">
    <text evidence="1">The sequence shown here is derived from an EMBL/GenBank/DDBJ whole genome shotgun (WGS) entry which is preliminary data.</text>
</comment>
<evidence type="ECO:0000313" key="2">
    <source>
        <dbReference type="Proteomes" id="UP000651738"/>
    </source>
</evidence>
<name>A0ABD4L5W8_9GAMM</name>
<gene>
    <name evidence="1" type="ORF">I7V36_17900</name>
</gene>
<accession>A0ABD4L5W8</accession>
<dbReference type="RefSeq" id="WP_146804599.1">
    <property type="nucleotide sequence ID" value="NZ_JAEDAF010000031.1"/>
</dbReference>
<dbReference type="AlphaFoldDB" id="A0ABD4L5W8"/>
<sequence>MFGGVFGTSLSSGGQVDSGGNLCAVTTACMKFGLGAYAGAGFTGGASINDTVETGVSESWGFFLQGGSGLASGASVNSGEGSLGTAKGFFGVGLGGAAGVQFCRISTVCGEGEERNE</sequence>
<dbReference type="EMBL" id="JAEDAF010000031">
    <property type="protein sequence ID" value="MBH8581981.1"/>
    <property type="molecule type" value="Genomic_DNA"/>
</dbReference>
<reference evidence="1 2" key="1">
    <citation type="submission" date="2020-12" db="EMBL/GenBank/DDBJ databases">
        <title>Draft genome sequence of Halomonas pacifica strain CARE-V15.</title>
        <authorList>
            <person name="Vignesh N."/>
            <person name="Thabitha A."/>
            <person name="Saravanan R."/>
            <person name="Manigandan V."/>
        </authorList>
    </citation>
    <scope>NUCLEOTIDE SEQUENCE [LARGE SCALE GENOMIC DNA]</scope>
    <source>
        <strain evidence="1 2">CARE-V15</strain>
    </source>
</reference>
<organism evidence="1 2">
    <name type="scientific">Bisbaumannia pacifica</name>
    <dbReference type="NCBI Taxonomy" id="77098"/>
    <lineage>
        <taxon>Bacteria</taxon>
        <taxon>Pseudomonadati</taxon>
        <taxon>Pseudomonadota</taxon>
        <taxon>Gammaproteobacteria</taxon>
        <taxon>Oceanospirillales</taxon>
        <taxon>Halomonadaceae</taxon>
        <taxon>Bisbaumannia</taxon>
    </lineage>
</organism>
<protein>
    <submittedName>
        <fullName evidence="1">Uncharacterized protein</fullName>
    </submittedName>
</protein>